<dbReference type="EMBL" id="SLUO01000006">
    <property type="protein sequence ID" value="TCL58381.1"/>
    <property type="molecule type" value="Genomic_DNA"/>
</dbReference>
<dbReference type="AlphaFoldDB" id="A0A4R1QZG4"/>
<sequence length="56" mass="6284">MPLDYINAVCALSFQETAAYTIERFGLQVSVDELLKEWNAMAAYAYGHTVALNRDV</sequence>
<organism evidence="1 2">
    <name type="scientific">Kineothrix alysoides</name>
    <dbReference type="NCBI Taxonomy" id="1469948"/>
    <lineage>
        <taxon>Bacteria</taxon>
        <taxon>Bacillati</taxon>
        <taxon>Bacillota</taxon>
        <taxon>Clostridia</taxon>
        <taxon>Lachnospirales</taxon>
        <taxon>Lachnospiraceae</taxon>
        <taxon>Kineothrix</taxon>
    </lineage>
</organism>
<dbReference type="Proteomes" id="UP000295718">
    <property type="component" value="Unassembled WGS sequence"/>
</dbReference>
<dbReference type="RefSeq" id="WP_157837536.1">
    <property type="nucleotide sequence ID" value="NZ_JPNB01000001.1"/>
</dbReference>
<evidence type="ECO:0000313" key="1">
    <source>
        <dbReference type="EMBL" id="TCL58381.1"/>
    </source>
</evidence>
<protein>
    <submittedName>
        <fullName evidence="1">Uncharacterized protein</fullName>
    </submittedName>
</protein>
<proteinExistence type="predicted"/>
<comment type="caution">
    <text evidence="1">The sequence shown here is derived from an EMBL/GenBank/DDBJ whole genome shotgun (WGS) entry which is preliminary data.</text>
</comment>
<name>A0A4R1QZG4_9FIRM</name>
<gene>
    <name evidence="1" type="ORF">EDD76_10634</name>
</gene>
<reference evidence="1 2" key="1">
    <citation type="submission" date="2019-03" db="EMBL/GenBank/DDBJ databases">
        <title>Genomic Encyclopedia of Type Strains, Phase IV (KMG-IV): sequencing the most valuable type-strain genomes for metagenomic binning, comparative biology and taxonomic classification.</title>
        <authorList>
            <person name="Goeker M."/>
        </authorList>
    </citation>
    <scope>NUCLEOTIDE SEQUENCE [LARGE SCALE GENOMIC DNA]</scope>
    <source>
        <strain evidence="1 2">DSM 100556</strain>
    </source>
</reference>
<evidence type="ECO:0000313" key="2">
    <source>
        <dbReference type="Proteomes" id="UP000295718"/>
    </source>
</evidence>
<keyword evidence="2" id="KW-1185">Reference proteome</keyword>
<dbReference type="STRING" id="1469948.GCA_000732725_01456"/>
<accession>A0A4R1QZG4</accession>